<dbReference type="SMART" id="SM00181">
    <property type="entry name" value="EGF"/>
    <property type="match status" value="3"/>
</dbReference>
<feature type="domain" description="EGF-like" evidence="4">
    <location>
        <begin position="265"/>
        <end position="306"/>
    </location>
</feature>
<evidence type="ECO:0000313" key="5">
    <source>
        <dbReference type="EMBL" id="CAF1575140.1"/>
    </source>
</evidence>
<gene>
    <name evidence="5" type="ORF">GPM918_LOCUS40675</name>
    <name evidence="6" type="ORF">SRO942_LOCUS41650</name>
</gene>
<feature type="disulfide bond" evidence="3">
    <location>
        <begin position="217"/>
        <end position="226"/>
    </location>
</feature>
<dbReference type="GO" id="GO:0007507">
    <property type="term" value="P:heart development"/>
    <property type="evidence" value="ECO:0007669"/>
    <property type="project" value="TreeGrafter"/>
</dbReference>
<keyword evidence="2 3" id="KW-1015">Disulfide bond</keyword>
<dbReference type="GO" id="GO:0007368">
    <property type="term" value="P:determination of left/right symmetry"/>
    <property type="evidence" value="ECO:0007669"/>
    <property type="project" value="TreeGrafter"/>
</dbReference>
<keyword evidence="7" id="KW-1185">Reference proteome</keyword>
<dbReference type="OrthoDB" id="10045365at2759"/>
<dbReference type="GO" id="GO:0038100">
    <property type="term" value="F:nodal binding"/>
    <property type="evidence" value="ECO:0007669"/>
    <property type="project" value="TreeGrafter"/>
</dbReference>
<sequence>ETSKKNFFARILLCVHLTSISKRQQCDGYRNCLFGEDEILCDLKDPIELIEKKYFNIEHFYEYPTGSVSRLSSKQLHQKISTTGKQIKNRINDGLRLSWYCNNGILIYHSDKEQKCLCPPQYYGEQCQYQSKRLSLTIRTTKQSALESDIVAKLINNEYFVRIDAYTIRILTSKIDIEQAVVSETNSAVLHRCPIKCGQHGQCYQYLNYPNKYYCRCEQGWSGRLCQVQYKCQCSSDSLCLGTNYNNNQSICICSLNKVGPLCYIPNNCKSDTCQNGGTCLTINTKYKLNQYKCLCKHEYYGTYCDKIKSKIEISFSNIHTEIPSSLLIHFIQSYVDKQPERTTLFKKITNLYQNNFIIYHTVLYHIAYVEFEQQYYLIALNYEHDYKNISTQVISDNRCPSVKEVFNSTVLSYDWLKRVKHYHQPCHVNNKFSCFYDERQMCLCTKNHQTERFDFDHAMIYNCQGYNYCLDQGDCFQDAAMCPHESMCNCKPCFYGS</sequence>
<feature type="disulfide bond" evidence="3">
    <location>
        <begin position="296"/>
        <end position="305"/>
    </location>
</feature>
<keyword evidence="1" id="KW-0732">Signal</keyword>
<dbReference type="Pfam" id="PF00008">
    <property type="entry name" value="EGF"/>
    <property type="match status" value="1"/>
</dbReference>
<evidence type="ECO:0000256" key="2">
    <source>
        <dbReference type="ARBA" id="ARBA00023157"/>
    </source>
</evidence>
<evidence type="ECO:0000313" key="7">
    <source>
        <dbReference type="Proteomes" id="UP000663829"/>
    </source>
</evidence>
<dbReference type="PROSITE" id="PS00022">
    <property type="entry name" value="EGF_1"/>
    <property type="match status" value="2"/>
</dbReference>
<reference evidence="5" key="1">
    <citation type="submission" date="2021-02" db="EMBL/GenBank/DDBJ databases">
        <authorList>
            <person name="Nowell W R."/>
        </authorList>
    </citation>
    <scope>NUCLEOTIDE SEQUENCE</scope>
</reference>
<organism evidence="5 7">
    <name type="scientific">Didymodactylos carnosus</name>
    <dbReference type="NCBI Taxonomy" id="1234261"/>
    <lineage>
        <taxon>Eukaryota</taxon>
        <taxon>Metazoa</taxon>
        <taxon>Spiralia</taxon>
        <taxon>Gnathifera</taxon>
        <taxon>Rotifera</taxon>
        <taxon>Eurotatoria</taxon>
        <taxon>Bdelloidea</taxon>
        <taxon>Philodinida</taxon>
        <taxon>Philodinidae</taxon>
        <taxon>Didymodactylos</taxon>
    </lineage>
</organism>
<feature type="non-terminal residue" evidence="5">
    <location>
        <position position="1"/>
    </location>
</feature>
<proteinExistence type="predicted"/>
<feature type="disulfide bond" evidence="3">
    <location>
        <begin position="193"/>
        <end position="203"/>
    </location>
</feature>
<protein>
    <recommendedName>
        <fullName evidence="4">EGF-like domain-containing protein</fullName>
    </recommendedName>
</protein>
<dbReference type="SUPFAM" id="SSF57196">
    <property type="entry name" value="EGF/Laminin"/>
    <property type="match status" value="1"/>
</dbReference>
<feature type="domain" description="EGF-like" evidence="4">
    <location>
        <begin position="189"/>
        <end position="227"/>
    </location>
</feature>
<name>A0A815YVF8_9BILA</name>
<dbReference type="GO" id="GO:0070697">
    <property type="term" value="F:activin receptor binding"/>
    <property type="evidence" value="ECO:0007669"/>
    <property type="project" value="TreeGrafter"/>
</dbReference>
<dbReference type="Gene3D" id="2.10.25.10">
    <property type="entry name" value="Laminin"/>
    <property type="match status" value="1"/>
</dbReference>
<accession>A0A815YVF8</accession>
<dbReference type="Proteomes" id="UP000663829">
    <property type="component" value="Unassembled WGS sequence"/>
</dbReference>
<dbReference type="GO" id="GO:0005576">
    <property type="term" value="C:extracellular region"/>
    <property type="evidence" value="ECO:0007669"/>
    <property type="project" value="TreeGrafter"/>
</dbReference>
<dbReference type="PROSITE" id="PS01186">
    <property type="entry name" value="EGF_2"/>
    <property type="match status" value="1"/>
</dbReference>
<dbReference type="GO" id="GO:0009952">
    <property type="term" value="P:anterior/posterior pattern specification"/>
    <property type="evidence" value="ECO:0007669"/>
    <property type="project" value="TreeGrafter"/>
</dbReference>
<keyword evidence="3" id="KW-0245">EGF-like domain</keyword>
<evidence type="ECO:0000256" key="3">
    <source>
        <dbReference type="PROSITE-ProRule" id="PRU00076"/>
    </source>
</evidence>
<evidence type="ECO:0000256" key="1">
    <source>
        <dbReference type="ARBA" id="ARBA00022729"/>
    </source>
</evidence>
<dbReference type="PANTHER" id="PTHR14949:SF25">
    <property type="entry name" value="CRYPTIC FAMILY PROTEIN 1B-RELATED"/>
    <property type="match status" value="1"/>
</dbReference>
<dbReference type="EMBL" id="CAJOBC010096421">
    <property type="protein sequence ID" value="CAF4440070.1"/>
    <property type="molecule type" value="Genomic_DNA"/>
</dbReference>
<dbReference type="GO" id="GO:0009986">
    <property type="term" value="C:cell surface"/>
    <property type="evidence" value="ECO:0007669"/>
    <property type="project" value="TreeGrafter"/>
</dbReference>
<dbReference type="Proteomes" id="UP000681722">
    <property type="component" value="Unassembled WGS sequence"/>
</dbReference>
<dbReference type="InterPro" id="IPR000742">
    <property type="entry name" value="EGF"/>
</dbReference>
<dbReference type="EMBL" id="CAJNOQ010030536">
    <property type="protein sequence ID" value="CAF1575140.1"/>
    <property type="molecule type" value="Genomic_DNA"/>
</dbReference>
<dbReference type="PROSITE" id="PS50026">
    <property type="entry name" value="EGF_3"/>
    <property type="match status" value="2"/>
</dbReference>
<dbReference type="InterPro" id="IPR050969">
    <property type="entry name" value="Dev_Signal_Modulators"/>
</dbReference>
<evidence type="ECO:0000259" key="4">
    <source>
        <dbReference type="PROSITE" id="PS50026"/>
    </source>
</evidence>
<evidence type="ECO:0000313" key="6">
    <source>
        <dbReference type="EMBL" id="CAF4440070.1"/>
    </source>
</evidence>
<comment type="caution">
    <text evidence="5">The sequence shown here is derived from an EMBL/GenBank/DDBJ whole genome shotgun (WGS) entry which is preliminary data.</text>
</comment>
<dbReference type="GO" id="GO:0038092">
    <property type="term" value="P:nodal signaling pathway"/>
    <property type="evidence" value="ECO:0007669"/>
    <property type="project" value="TreeGrafter"/>
</dbReference>
<dbReference type="AlphaFoldDB" id="A0A815YVF8"/>
<comment type="caution">
    <text evidence="3">Lacks conserved residue(s) required for the propagation of feature annotation.</text>
</comment>
<dbReference type="PANTHER" id="PTHR14949">
    <property type="entry name" value="EGF-LIKE-DOMAIN, MULTIPLE 7, 8"/>
    <property type="match status" value="1"/>
</dbReference>